<dbReference type="InterPro" id="IPR000719">
    <property type="entry name" value="Prot_kinase_dom"/>
</dbReference>
<dbReference type="GO" id="GO:0004674">
    <property type="term" value="F:protein serine/threonine kinase activity"/>
    <property type="evidence" value="ECO:0007669"/>
    <property type="project" value="TreeGrafter"/>
</dbReference>
<dbReference type="PIRSF" id="PIRSF000654">
    <property type="entry name" value="Integrin-linked_kinase"/>
    <property type="match status" value="1"/>
</dbReference>
<evidence type="ECO:0000313" key="4">
    <source>
        <dbReference type="EMBL" id="KIO31724.1"/>
    </source>
</evidence>
<evidence type="ECO:0000256" key="1">
    <source>
        <dbReference type="ARBA" id="ARBA00022741"/>
    </source>
</evidence>
<evidence type="ECO:0000259" key="3">
    <source>
        <dbReference type="PROSITE" id="PS50011"/>
    </source>
</evidence>
<protein>
    <recommendedName>
        <fullName evidence="3">Protein kinase domain-containing protein</fullName>
    </recommendedName>
</protein>
<dbReference type="GO" id="GO:0005524">
    <property type="term" value="F:ATP binding"/>
    <property type="evidence" value="ECO:0007669"/>
    <property type="project" value="UniProtKB-KW"/>
</dbReference>
<evidence type="ECO:0000256" key="2">
    <source>
        <dbReference type="ARBA" id="ARBA00022840"/>
    </source>
</evidence>
<dbReference type="SMART" id="SM00220">
    <property type="entry name" value="S_TKc"/>
    <property type="match status" value="1"/>
</dbReference>
<dbReference type="OrthoDB" id="4062651at2759"/>
<dbReference type="HOGENOM" id="CLU_000288_7_18_1"/>
<dbReference type="InterPro" id="IPR011009">
    <property type="entry name" value="Kinase-like_dom_sf"/>
</dbReference>
<sequence length="239" mass="26970">QRFEREAATWQKLRHPNILEFIGTLKRDGHIYFVSPFIKNGTLAEYVLVHPDANRIKLLFETAGAVNYLHICGVVHGDIKASNILINDNDQALLCDFGLTKTIDSRTSTAMKGAGTLRWQSPELWEDKPRSFQSDIYAFGMTIAEVLKGEIPFAHLTNSSTVMRAVLWDNERPSQMPTASPMGISYAIAWNVAEACWAKNPQERIPMVEALVRIRRDPSLGYIYSLDLQRHKGSSQLLP</sequence>
<dbReference type="InterPro" id="IPR001245">
    <property type="entry name" value="Ser-Thr/Tyr_kinase_cat_dom"/>
</dbReference>
<proteinExistence type="predicted"/>
<dbReference type="PROSITE" id="PS50011">
    <property type="entry name" value="PROTEIN_KINASE_DOM"/>
    <property type="match status" value="1"/>
</dbReference>
<dbReference type="EMBL" id="KN822960">
    <property type="protein sequence ID" value="KIO31724.1"/>
    <property type="molecule type" value="Genomic_DNA"/>
</dbReference>
<dbReference type="InterPro" id="IPR008271">
    <property type="entry name" value="Ser/Thr_kinase_AS"/>
</dbReference>
<reference evidence="4 5" key="1">
    <citation type="submission" date="2014-04" db="EMBL/GenBank/DDBJ databases">
        <authorList>
            <consortium name="DOE Joint Genome Institute"/>
            <person name="Kuo A."/>
            <person name="Girlanda M."/>
            <person name="Perotto S."/>
            <person name="Kohler A."/>
            <person name="Nagy L.G."/>
            <person name="Floudas D."/>
            <person name="Copeland A."/>
            <person name="Barry K.W."/>
            <person name="Cichocki N."/>
            <person name="Veneault-Fourrey C."/>
            <person name="LaButti K."/>
            <person name="Lindquist E.A."/>
            <person name="Lipzen A."/>
            <person name="Lundell T."/>
            <person name="Morin E."/>
            <person name="Murat C."/>
            <person name="Sun H."/>
            <person name="Tunlid A."/>
            <person name="Henrissat B."/>
            <person name="Grigoriev I.V."/>
            <person name="Hibbett D.S."/>
            <person name="Martin F."/>
            <person name="Nordberg H.P."/>
            <person name="Cantor M.N."/>
            <person name="Hua S.X."/>
        </authorList>
    </citation>
    <scope>NUCLEOTIDE SEQUENCE [LARGE SCALE GENOMIC DNA]</scope>
    <source>
        <strain evidence="4 5">MUT 4182</strain>
    </source>
</reference>
<dbReference type="Gene3D" id="1.10.510.10">
    <property type="entry name" value="Transferase(Phosphotransferase) domain 1"/>
    <property type="match status" value="1"/>
</dbReference>
<keyword evidence="1" id="KW-0547">Nucleotide-binding</keyword>
<organism evidence="4 5">
    <name type="scientific">Tulasnella calospora MUT 4182</name>
    <dbReference type="NCBI Taxonomy" id="1051891"/>
    <lineage>
        <taxon>Eukaryota</taxon>
        <taxon>Fungi</taxon>
        <taxon>Dikarya</taxon>
        <taxon>Basidiomycota</taxon>
        <taxon>Agaricomycotina</taxon>
        <taxon>Agaricomycetes</taxon>
        <taxon>Cantharellales</taxon>
        <taxon>Tulasnellaceae</taxon>
        <taxon>Tulasnella</taxon>
    </lineage>
</organism>
<keyword evidence="2" id="KW-0067">ATP-binding</keyword>
<name>A0A0C3QTU7_9AGAM</name>
<feature type="domain" description="Protein kinase" evidence="3">
    <location>
        <begin position="1"/>
        <end position="220"/>
    </location>
</feature>
<dbReference type="SUPFAM" id="SSF56112">
    <property type="entry name" value="Protein kinase-like (PK-like)"/>
    <property type="match status" value="1"/>
</dbReference>
<dbReference type="InterPro" id="IPR051681">
    <property type="entry name" value="Ser/Thr_Kinases-Pseudokinases"/>
</dbReference>
<dbReference type="STRING" id="1051891.A0A0C3QTU7"/>
<reference evidence="5" key="2">
    <citation type="submission" date="2015-01" db="EMBL/GenBank/DDBJ databases">
        <title>Evolutionary Origins and Diversification of the Mycorrhizal Mutualists.</title>
        <authorList>
            <consortium name="DOE Joint Genome Institute"/>
            <consortium name="Mycorrhizal Genomics Consortium"/>
            <person name="Kohler A."/>
            <person name="Kuo A."/>
            <person name="Nagy L.G."/>
            <person name="Floudas D."/>
            <person name="Copeland A."/>
            <person name="Barry K.W."/>
            <person name="Cichocki N."/>
            <person name="Veneault-Fourrey C."/>
            <person name="LaButti K."/>
            <person name="Lindquist E.A."/>
            <person name="Lipzen A."/>
            <person name="Lundell T."/>
            <person name="Morin E."/>
            <person name="Murat C."/>
            <person name="Riley R."/>
            <person name="Ohm R."/>
            <person name="Sun H."/>
            <person name="Tunlid A."/>
            <person name="Henrissat B."/>
            <person name="Grigoriev I.V."/>
            <person name="Hibbett D.S."/>
            <person name="Martin F."/>
        </authorList>
    </citation>
    <scope>NUCLEOTIDE SEQUENCE [LARGE SCALE GENOMIC DNA]</scope>
    <source>
        <strain evidence="5">MUT 4182</strain>
    </source>
</reference>
<dbReference type="PANTHER" id="PTHR44329:SF298">
    <property type="entry name" value="MIXED LINEAGE KINASE DOMAIN-LIKE PROTEIN"/>
    <property type="match status" value="1"/>
</dbReference>
<feature type="non-terminal residue" evidence="4">
    <location>
        <position position="1"/>
    </location>
</feature>
<dbReference type="Proteomes" id="UP000054248">
    <property type="component" value="Unassembled WGS sequence"/>
</dbReference>
<keyword evidence="5" id="KW-1185">Reference proteome</keyword>
<dbReference type="Pfam" id="PF07714">
    <property type="entry name" value="PK_Tyr_Ser-Thr"/>
    <property type="match status" value="1"/>
</dbReference>
<dbReference type="AlphaFoldDB" id="A0A0C3QTU7"/>
<evidence type="ECO:0000313" key="5">
    <source>
        <dbReference type="Proteomes" id="UP000054248"/>
    </source>
</evidence>
<dbReference type="PROSITE" id="PS00108">
    <property type="entry name" value="PROTEIN_KINASE_ST"/>
    <property type="match status" value="1"/>
</dbReference>
<gene>
    <name evidence="4" type="ORF">M407DRAFT_217753</name>
</gene>
<dbReference type="PANTHER" id="PTHR44329">
    <property type="entry name" value="SERINE/THREONINE-PROTEIN KINASE TNNI3K-RELATED"/>
    <property type="match status" value="1"/>
</dbReference>
<accession>A0A0C3QTU7</accession>